<dbReference type="AlphaFoldDB" id="A0A9Q3S3T3"/>
<dbReference type="Pfam" id="PF00230">
    <property type="entry name" value="MIP"/>
    <property type="match status" value="1"/>
</dbReference>
<evidence type="ECO:0000256" key="4">
    <source>
        <dbReference type="ARBA" id="ARBA00022989"/>
    </source>
</evidence>
<evidence type="ECO:0000256" key="6">
    <source>
        <dbReference type="RuleBase" id="RU000477"/>
    </source>
</evidence>
<dbReference type="GO" id="GO:0016020">
    <property type="term" value="C:membrane"/>
    <property type="evidence" value="ECO:0007669"/>
    <property type="project" value="UniProtKB-SubCell"/>
</dbReference>
<evidence type="ECO:0000256" key="1">
    <source>
        <dbReference type="ARBA" id="ARBA00004141"/>
    </source>
</evidence>
<feature type="transmembrane region" description="Helical" evidence="7">
    <location>
        <begin position="97"/>
        <end position="117"/>
    </location>
</feature>
<gene>
    <name evidence="8" type="ORF">KUV31_13130</name>
</gene>
<name>A0A9Q3S3T3_9SPHN</name>
<comment type="subcellular location">
    <subcellularLocation>
        <location evidence="1">Membrane</location>
        <topology evidence="1">Multi-pass membrane protein</topology>
    </subcellularLocation>
</comment>
<keyword evidence="5 7" id="KW-0472">Membrane</keyword>
<dbReference type="SUPFAM" id="SSF81338">
    <property type="entry name" value="Aquaporin-like"/>
    <property type="match status" value="1"/>
</dbReference>
<evidence type="ECO:0000256" key="3">
    <source>
        <dbReference type="ARBA" id="ARBA00022692"/>
    </source>
</evidence>
<reference evidence="8" key="1">
    <citation type="submission" date="2021-06" db="EMBL/GenBank/DDBJ databases">
        <title>50 bacteria genomes isolated from Dapeng, Shenzhen, China.</title>
        <authorList>
            <person name="Zheng W."/>
            <person name="Yu S."/>
            <person name="Huang Y."/>
        </authorList>
    </citation>
    <scope>NUCLEOTIDE SEQUENCE</scope>
    <source>
        <strain evidence="8">DP4N28-2</strain>
    </source>
</reference>
<feature type="transmembrane region" description="Helical" evidence="7">
    <location>
        <begin position="52"/>
        <end position="76"/>
    </location>
</feature>
<proteinExistence type="inferred from homology"/>
<dbReference type="PANTHER" id="PTHR45724:SF13">
    <property type="entry name" value="AQUAPORIN NIP1-1-RELATED"/>
    <property type="match status" value="1"/>
</dbReference>
<evidence type="ECO:0000313" key="8">
    <source>
        <dbReference type="EMBL" id="MBY6219285.1"/>
    </source>
</evidence>
<comment type="caution">
    <text evidence="8">The sequence shown here is derived from an EMBL/GenBank/DDBJ whole genome shotgun (WGS) entry which is preliminary data.</text>
</comment>
<evidence type="ECO:0000256" key="7">
    <source>
        <dbReference type="SAM" id="Phobius"/>
    </source>
</evidence>
<keyword evidence="3 6" id="KW-0812">Transmembrane</keyword>
<dbReference type="InterPro" id="IPR000425">
    <property type="entry name" value="MIP"/>
</dbReference>
<keyword evidence="4 7" id="KW-1133">Transmembrane helix</keyword>
<feature type="transmembrane region" description="Helical" evidence="7">
    <location>
        <begin position="137"/>
        <end position="155"/>
    </location>
</feature>
<dbReference type="PRINTS" id="PR00783">
    <property type="entry name" value="MINTRINSICP"/>
</dbReference>
<dbReference type="Gene3D" id="1.20.1080.10">
    <property type="entry name" value="Glycerol uptake facilitator protein"/>
    <property type="match status" value="1"/>
</dbReference>
<feature type="transmembrane region" description="Helical" evidence="7">
    <location>
        <begin position="207"/>
        <end position="227"/>
    </location>
</feature>
<feature type="transmembrane region" description="Helical" evidence="7">
    <location>
        <begin position="21"/>
        <end position="40"/>
    </location>
</feature>
<feature type="transmembrane region" description="Helical" evidence="7">
    <location>
        <begin position="167"/>
        <end position="187"/>
    </location>
</feature>
<keyword evidence="2 6" id="KW-0813">Transport</keyword>
<comment type="similarity">
    <text evidence="6">Belongs to the MIP/aquaporin (TC 1.A.8) family.</text>
</comment>
<dbReference type="InterPro" id="IPR022357">
    <property type="entry name" value="MIP_CS"/>
</dbReference>
<dbReference type="Proteomes" id="UP000824927">
    <property type="component" value="Unassembled WGS sequence"/>
</dbReference>
<accession>A0A9Q3S3T3</accession>
<dbReference type="RefSeq" id="WP_222405906.1">
    <property type="nucleotide sequence ID" value="NZ_JAHVKP010000001.1"/>
</dbReference>
<dbReference type="InterPro" id="IPR034294">
    <property type="entry name" value="Aquaporin_transptr"/>
</dbReference>
<organism evidence="8 9">
    <name type="scientific">Qipengyuania aquimaris</name>
    <dbReference type="NCBI Taxonomy" id="255984"/>
    <lineage>
        <taxon>Bacteria</taxon>
        <taxon>Pseudomonadati</taxon>
        <taxon>Pseudomonadota</taxon>
        <taxon>Alphaproteobacteria</taxon>
        <taxon>Sphingomonadales</taxon>
        <taxon>Erythrobacteraceae</taxon>
        <taxon>Qipengyuania</taxon>
    </lineage>
</organism>
<evidence type="ECO:0000313" key="9">
    <source>
        <dbReference type="Proteomes" id="UP000824927"/>
    </source>
</evidence>
<dbReference type="PROSITE" id="PS00221">
    <property type="entry name" value="MIP"/>
    <property type="match status" value="1"/>
</dbReference>
<evidence type="ECO:0000256" key="2">
    <source>
        <dbReference type="ARBA" id="ARBA00022448"/>
    </source>
</evidence>
<dbReference type="InterPro" id="IPR023271">
    <property type="entry name" value="Aquaporin-like"/>
</dbReference>
<protein>
    <submittedName>
        <fullName evidence="8">Aquaporin family protein</fullName>
    </submittedName>
</protein>
<sequence>MLRRPARAGQVTYSLPRRLTAEAIGSFFLFAGVIGSGVMAEALAQGNDALALLANTVATGAILYVLIAMLGPISGAHFNPAVTLAFALRREIEIRPALAFVLVQVAAGVIGAFAVHLMFDMPILQFSTKARAGLGQWTGEFVATFGLVLTILVLLRTRAEAIPMAVALYITSAYWFTSSTSFANPAITLVRSLSDSFAGIAPADVPGFVLAQIAGAIAAMALAGWLVNSGKQED</sequence>
<dbReference type="EMBL" id="JAHVKP010000001">
    <property type="protein sequence ID" value="MBY6219285.1"/>
    <property type="molecule type" value="Genomic_DNA"/>
</dbReference>
<dbReference type="GO" id="GO:0015267">
    <property type="term" value="F:channel activity"/>
    <property type="evidence" value="ECO:0007669"/>
    <property type="project" value="InterPro"/>
</dbReference>
<dbReference type="PANTHER" id="PTHR45724">
    <property type="entry name" value="AQUAPORIN NIP2-1"/>
    <property type="match status" value="1"/>
</dbReference>
<evidence type="ECO:0000256" key="5">
    <source>
        <dbReference type="ARBA" id="ARBA00023136"/>
    </source>
</evidence>